<dbReference type="RefSeq" id="XP_041690987.1">
    <property type="nucleotide sequence ID" value="XM_041825626.1"/>
</dbReference>
<feature type="compositionally biased region" description="Polar residues" evidence="2">
    <location>
        <begin position="1"/>
        <end position="23"/>
    </location>
</feature>
<reference evidence="5" key="1">
    <citation type="journal article" date="2016" name="Genome Biol. Evol.">
        <title>Comparative 'omics' of the Fusarium fujikuroi species complex highlights differences in genetic potential and metabolite synthesis.</title>
        <authorList>
            <person name="Niehaus E.-M."/>
            <person name="Muensterkoetter M."/>
            <person name="Proctor R.H."/>
            <person name="Brown D.W."/>
            <person name="Sharon A."/>
            <person name="Idan Y."/>
            <person name="Oren-Young L."/>
            <person name="Sieber C.M."/>
            <person name="Novak O."/>
            <person name="Pencik A."/>
            <person name="Tarkowska D."/>
            <person name="Hromadova K."/>
            <person name="Freeman S."/>
            <person name="Maymon M."/>
            <person name="Elazar M."/>
            <person name="Youssef S.A."/>
            <person name="El-Shabrawy E.S.M."/>
            <person name="Shalaby A.B.A."/>
            <person name="Houterman P."/>
            <person name="Brock N.L."/>
            <person name="Burkhardt I."/>
            <person name="Tsavkelova E.A."/>
            <person name="Dickschat J.S."/>
            <person name="Galuszka P."/>
            <person name="Gueldener U."/>
            <person name="Tudzynski B."/>
        </authorList>
    </citation>
    <scope>NUCLEOTIDE SEQUENCE [LARGE SCALE GENOMIC DNA]</scope>
    <source>
        <strain evidence="5">MRC7560</strain>
    </source>
</reference>
<evidence type="ECO:0000313" key="4">
    <source>
        <dbReference type="EMBL" id="CVL08237.1"/>
    </source>
</evidence>
<dbReference type="InterPro" id="IPR036864">
    <property type="entry name" value="Zn2-C6_fun-type_DNA-bd_sf"/>
</dbReference>
<proteinExistence type="predicted"/>
<organism evidence="4 5">
    <name type="scientific">Fusarium mangiferae</name>
    <name type="common">Mango malformation disease fungus</name>
    <dbReference type="NCBI Taxonomy" id="192010"/>
    <lineage>
        <taxon>Eukaryota</taxon>
        <taxon>Fungi</taxon>
        <taxon>Dikarya</taxon>
        <taxon>Ascomycota</taxon>
        <taxon>Pezizomycotina</taxon>
        <taxon>Sordariomycetes</taxon>
        <taxon>Hypocreomycetidae</taxon>
        <taxon>Hypocreales</taxon>
        <taxon>Nectriaceae</taxon>
        <taxon>Fusarium</taxon>
        <taxon>Fusarium fujikuroi species complex</taxon>
    </lineage>
</organism>
<name>A0A1L7UKC4_FUSMA</name>
<sequence>MSEPSATSKDTPFSEGISFSQIPGRSGSELAESQSFLFTPTFPGRINPSLHGSTENTLLSEADAHCRLVRMAIPPTTHPLVYYQQSHPAASIALASPAAQVPVRKLSKKRPRLPQDPISGSNGPASAKRKYTRVFQACKECRQRKVKCDETIPCQSCKEKGVGCIYDDPAPKRNTNTHADCLAHIKRLEKRMDELEACLKDFATPEPKPELSMEDKDGRPPVWLVTANHPCTDPANFGSKATPVLERRPSSASW</sequence>
<evidence type="ECO:0000256" key="2">
    <source>
        <dbReference type="SAM" id="MobiDB-lite"/>
    </source>
</evidence>
<dbReference type="SMART" id="SM00066">
    <property type="entry name" value="GAL4"/>
    <property type="match status" value="1"/>
</dbReference>
<dbReference type="Pfam" id="PF00172">
    <property type="entry name" value="Zn_clus"/>
    <property type="match status" value="1"/>
</dbReference>
<dbReference type="Gene3D" id="4.10.240.10">
    <property type="entry name" value="Zn(2)-C6 fungal-type DNA-binding domain"/>
    <property type="match status" value="1"/>
</dbReference>
<feature type="region of interest" description="Disordered" evidence="2">
    <location>
        <begin position="232"/>
        <end position="254"/>
    </location>
</feature>
<gene>
    <name evidence="4" type="ORF">FMAN_14140</name>
</gene>
<feature type="region of interest" description="Disordered" evidence="2">
    <location>
        <begin position="106"/>
        <end position="126"/>
    </location>
</feature>
<dbReference type="PANTHER" id="PTHR47785:SF4">
    <property type="entry name" value="ZN(II)2CYS6 TRANSCRIPTION FACTOR (EUROFUNG)"/>
    <property type="match status" value="1"/>
</dbReference>
<dbReference type="PROSITE" id="PS00463">
    <property type="entry name" value="ZN2_CY6_FUNGAL_1"/>
    <property type="match status" value="1"/>
</dbReference>
<dbReference type="InterPro" id="IPR053181">
    <property type="entry name" value="EcdB-like_regulator"/>
</dbReference>
<keyword evidence="5" id="KW-1185">Reference proteome</keyword>
<feature type="compositionally biased region" description="Basic and acidic residues" evidence="2">
    <location>
        <begin position="245"/>
        <end position="254"/>
    </location>
</feature>
<keyword evidence="1" id="KW-0539">Nucleus</keyword>
<feature type="region of interest" description="Disordered" evidence="2">
    <location>
        <begin position="1"/>
        <end position="30"/>
    </location>
</feature>
<dbReference type="GO" id="GO:0000981">
    <property type="term" value="F:DNA-binding transcription factor activity, RNA polymerase II-specific"/>
    <property type="evidence" value="ECO:0007669"/>
    <property type="project" value="InterPro"/>
</dbReference>
<protein>
    <recommendedName>
        <fullName evidence="3">Zn(2)-C6 fungal-type domain-containing protein</fullName>
    </recommendedName>
</protein>
<dbReference type="Proteomes" id="UP000184255">
    <property type="component" value="Unassembled WGS sequence"/>
</dbReference>
<dbReference type="VEuPathDB" id="FungiDB:FMAN_14140"/>
<comment type="caution">
    <text evidence="4">The sequence shown here is derived from an EMBL/GenBank/DDBJ whole genome shotgun (WGS) entry which is preliminary data.</text>
</comment>
<dbReference type="InterPro" id="IPR001138">
    <property type="entry name" value="Zn2Cys6_DnaBD"/>
</dbReference>
<evidence type="ECO:0000313" key="5">
    <source>
        <dbReference type="Proteomes" id="UP000184255"/>
    </source>
</evidence>
<accession>A0A1L7UKC4</accession>
<evidence type="ECO:0000259" key="3">
    <source>
        <dbReference type="PROSITE" id="PS50048"/>
    </source>
</evidence>
<dbReference type="AlphaFoldDB" id="A0A1L7UKC4"/>
<dbReference type="EMBL" id="FCQH01000022">
    <property type="protein sequence ID" value="CVL08237.1"/>
    <property type="molecule type" value="Genomic_DNA"/>
</dbReference>
<dbReference type="GO" id="GO:0008270">
    <property type="term" value="F:zinc ion binding"/>
    <property type="evidence" value="ECO:0007669"/>
    <property type="project" value="InterPro"/>
</dbReference>
<dbReference type="GeneID" id="65093389"/>
<evidence type="ECO:0000256" key="1">
    <source>
        <dbReference type="ARBA" id="ARBA00023242"/>
    </source>
</evidence>
<dbReference type="PROSITE" id="PS50048">
    <property type="entry name" value="ZN2_CY6_FUNGAL_2"/>
    <property type="match status" value="1"/>
</dbReference>
<dbReference type="CDD" id="cd00067">
    <property type="entry name" value="GAL4"/>
    <property type="match status" value="1"/>
</dbReference>
<dbReference type="SUPFAM" id="SSF57701">
    <property type="entry name" value="Zn2/Cys6 DNA-binding domain"/>
    <property type="match status" value="1"/>
</dbReference>
<dbReference type="PANTHER" id="PTHR47785">
    <property type="entry name" value="ZN(II)2CYS6 TRANSCRIPTION FACTOR (EUROFUNG)-RELATED-RELATED"/>
    <property type="match status" value="1"/>
</dbReference>
<feature type="domain" description="Zn(2)-C6 fungal-type" evidence="3">
    <location>
        <begin position="137"/>
        <end position="166"/>
    </location>
</feature>